<dbReference type="PANTHER" id="PTHR30011:SF16">
    <property type="entry name" value="C2H2 FINGER DOMAIN TRANSCRIPTION FACTOR (EUROFUNG)-RELATED"/>
    <property type="match status" value="1"/>
</dbReference>
<keyword evidence="2" id="KW-0288">FMN</keyword>
<dbReference type="PANTHER" id="PTHR30011">
    <property type="entry name" value="ALKANESULFONATE MONOOXYGENASE-RELATED"/>
    <property type="match status" value="1"/>
</dbReference>
<keyword evidence="6" id="KW-1185">Reference proteome</keyword>
<gene>
    <name evidence="5" type="ORF">GCM10007971_26030</name>
</gene>
<organism evidence="5 6">
    <name type="scientific">Oceanobacillus indicireducens</name>
    <dbReference type="NCBI Taxonomy" id="1004261"/>
    <lineage>
        <taxon>Bacteria</taxon>
        <taxon>Bacillati</taxon>
        <taxon>Bacillota</taxon>
        <taxon>Bacilli</taxon>
        <taxon>Bacillales</taxon>
        <taxon>Bacillaceae</taxon>
        <taxon>Oceanobacillus</taxon>
    </lineage>
</organism>
<evidence type="ECO:0000313" key="5">
    <source>
        <dbReference type="EMBL" id="GGN61212.1"/>
    </source>
</evidence>
<reference evidence="5" key="2">
    <citation type="submission" date="2020-09" db="EMBL/GenBank/DDBJ databases">
        <authorList>
            <person name="Sun Q."/>
            <person name="Ohkuma M."/>
        </authorList>
    </citation>
    <scope>NUCLEOTIDE SEQUENCE</scope>
    <source>
        <strain evidence="5">JCM 17251</strain>
    </source>
</reference>
<evidence type="ECO:0000313" key="6">
    <source>
        <dbReference type="Proteomes" id="UP000624041"/>
    </source>
</evidence>
<dbReference type="AlphaFoldDB" id="A0A918D2L8"/>
<keyword evidence="4" id="KW-0503">Monooxygenase</keyword>
<dbReference type="SUPFAM" id="SSF51679">
    <property type="entry name" value="Bacterial luciferase-like"/>
    <property type="match status" value="1"/>
</dbReference>
<keyword evidence="1" id="KW-0285">Flavoprotein</keyword>
<comment type="caution">
    <text evidence="5">The sequence shown here is derived from an EMBL/GenBank/DDBJ whole genome shotgun (WGS) entry which is preliminary data.</text>
</comment>
<dbReference type="InterPro" id="IPR036661">
    <property type="entry name" value="Luciferase-like_sf"/>
</dbReference>
<reference evidence="5" key="1">
    <citation type="journal article" date="2014" name="Int. J. Syst. Evol. Microbiol.">
        <title>Complete genome sequence of Corynebacterium casei LMG S-19264T (=DSM 44701T), isolated from a smear-ripened cheese.</title>
        <authorList>
            <consortium name="US DOE Joint Genome Institute (JGI-PGF)"/>
            <person name="Walter F."/>
            <person name="Albersmeier A."/>
            <person name="Kalinowski J."/>
            <person name="Ruckert C."/>
        </authorList>
    </citation>
    <scope>NUCLEOTIDE SEQUENCE</scope>
    <source>
        <strain evidence="5">JCM 17251</strain>
    </source>
</reference>
<accession>A0A918D2L8</accession>
<sequence length="114" mass="13104">MYTKDPIKKWTLRESIQNHGLGNGTAKFIGTPEQIADKIEEWATEGDVDGFNIAQSYSLETFREFVDHVVPELQNRGIYRKEYTGKTLRESLFDTDSARLPANHPAKRVYTLIK</sequence>
<protein>
    <submittedName>
        <fullName evidence="5">Uncharacterized protein</fullName>
    </submittedName>
</protein>
<name>A0A918D2L8_9BACI</name>
<dbReference type="Proteomes" id="UP000624041">
    <property type="component" value="Unassembled WGS sequence"/>
</dbReference>
<evidence type="ECO:0000256" key="3">
    <source>
        <dbReference type="ARBA" id="ARBA00023002"/>
    </source>
</evidence>
<evidence type="ECO:0000256" key="4">
    <source>
        <dbReference type="ARBA" id="ARBA00023033"/>
    </source>
</evidence>
<evidence type="ECO:0000256" key="1">
    <source>
        <dbReference type="ARBA" id="ARBA00022630"/>
    </source>
</evidence>
<keyword evidence="3" id="KW-0560">Oxidoreductase</keyword>
<evidence type="ECO:0000256" key="2">
    <source>
        <dbReference type="ARBA" id="ARBA00022643"/>
    </source>
</evidence>
<dbReference type="GO" id="GO:0004497">
    <property type="term" value="F:monooxygenase activity"/>
    <property type="evidence" value="ECO:0007669"/>
    <property type="project" value="UniProtKB-KW"/>
</dbReference>
<proteinExistence type="predicted"/>
<dbReference type="InterPro" id="IPR051260">
    <property type="entry name" value="Diverse_substr_monoxygenases"/>
</dbReference>
<dbReference type="GO" id="GO:0016705">
    <property type="term" value="F:oxidoreductase activity, acting on paired donors, with incorporation or reduction of molecular oxygen"/>
    <property type="evidence" value="ECO:0007669"/>
    <property type="project" value="InterPro"/>
</dbReference>
<dbReference type="Gene3D" id="3.20.20.30">
    <property type="entry name" value="Luciferase-like domain"/>
    <property type="match status" value="1"/>
</dbReference>
<dbReference type="EMBL" id="BMOS01000019">
    <property type="protein sequence ID" value="GGN61212.1"/>
    <property type="molecule type" value="Genomic_DNA"/>
</dbReference>